<dbReference type="STRING" id="191770.SAMN04488013_10766"/>
<dbReference type="EMBL" id="VBTE01000048">
    <property type="protein sequence ID" value="TLQ05842.1"/>
    <property type="molecule type" value="Genomic_DNA"/>
</dbReference>
<dbReference type="Proteomes" id="UP000307201">
    <property type="component" value="Unassembled WGS sequence"/>
</dbReference>
<sequence>MPINPRYKPPETESGDLRTFVTFYDKQSNGPEPSQSSGAKLFECTAEVYKPSMKDLEVMKANGTEKGVTIVIRDPLTDYLPTNKDKVTIHDRRFQDVEWEVTDVRPDLQNNKFITVLLGATS</sequence>
<evidence type="ECO:0000313" key="1">
    <source>
        <dbReference type="EMBL" id="TLQ05842.1"/>
    </source>
</evidence>
<reference evidence="1 2" key="1">
    <citation type="submission" date="2019-05" db="EMBL/GenBank/DDBJ databases">
        <title>The metagenome of a microbial culture collection derived from dairy environment covers the genomic content of the human microbiome.</title>
        <authorList>
            <person name="Roder T."/>
            <person name="Wuthrich D."/>
            <person name="Sattari Z."/>
            <person name="Von Ah U."/>
            <person name="Bar C."/>
            <person name="Ronchi F."/>
            <person name="Macpherson A.J."/>
            <person name="Ganal-Vonarburg S.C."/>
            <person name="Bruggmann R."/>
            <person name="Vergeres G."/>
        </authorList>
    </citation>
    <scope>NUCLEOTIDE SEQUENCE [LARGE SCALE GENOMIC DNA]</scope>
    <source>
        <strain evidence="1 2">FAM 24235</strain>
    </source>
</reference>
<organism evidence="1 2">
    <name type="scientific">Marinilactibacillus psychrotolerans</name>
    <dbReference type="NCBI Taxonomy" id="191770"/>
    <lineage>
        <taxon>Bacteria</taxon>
        <taxon>Bacillati</taxon>
        <taxon>Bacillota</taxon>
        <taxon>Bacilli</taxon>
        <taxon>Lactobacillales</taxon>
        <taxon>Carnobacteriaceae</taxon>
        <taxon>Marinilactibacillus</taxon>
    </lineage>
</organism>
<accession>A0A5R9BZU3</accession>
<gene>
    <name evidence="1" type="ORF">FEZ48_11960</name>
</gene>
<name>A0A5R9BZU3_9LACT</name>
<dbReference type="AlphaFoldDB" id="A0A5R9BZU3"/>
<dbReference type="RefSeq" id="WP_138472930.1">
    <property type="nucleotide sequence ID" value="NZ_VBTE01000048.1"/>
</dbReference>
<evidence type="ECO:0000313" key="2">
    <source>
        <dbReference type="Proteomes" id="UP000307201"/>
    </source>
</evidence>
<protein>
    <submittedName>
        <fullName evidence="1">Phage head-tail adapter protein</fullName>
    </submittedName>
</protein>
<comment type="caution">
    <text evidence="1">The sequence shown here is derived from an EMBL/GenBank/DDBJ whole genome shotgun (WGS) entry which is preliminary data.</text>
</comment>
<proteinExistence type="predicted"/>
<dbReference type="OrthoDB" id="2224466at2"/>